<proteinExistence type="predicted"/>
<dbReference type="Pfam" id="PF13480">
    <property type="entry name" value="Acetyltransf_6"/>
    <property type="match status" value="1"/>
</dbReference>
<dbReference type="SUPFAM" id="SSF55729">
    <property type="entry name" value="Acyl-CoA N-acyltransferases (Nat)"/>
    <property type="match status" value="1"/>
</dbReference>
<name>A0A2T0SZM5_9PSEU</name>
<dbReference type="InterPro" id="IPR038740">
    <property type="entry name" value="BioF2-like_GNAT_dom"/>
</dbReference>
<dbReference type="Proteomes" id="UP000239494">
    <property type="component" value="Unassembled WGS sequence"/>
</dbReference>
<sequence length="353" mass="39392">MTELLVTPGLPDDWDAVAGDGPAAGRGRWVRFGQSWYPGPYSTFALRDEDGTCLVAMGGTVLPEPAAVPRRDAYHILTGRTAHLGLFTEDEHPWPTDLDPAEVHPCLVLMYPNYATYQAGPGAEDPEVLRRFVAELVAWAKTGGIASIALLYLTPRARPLVDELAKAGFGVHRKGERCDMAVTWTDFGGYLRTLPKKYRDEAKREINRMDERGLVRAHRPMAADEPELLDLRCRLIEKYDGKVDRADQAAIFDGIREHVAPEDITVFTVSDGDKLLSFSLFIQDGPEWTVMLIGSDYSEPDASYGYFSCMFYQPIELAPARGVELLAYGYGTLDAKRRRGCQLSPYYTADLRF</sequence>
<evidence type="ECO:0000313" key="2">
    <source>
        <dbReference type="EMBL" id="PRY38868.1"/>
    </source>
</evidence>
<keyword evidence="2" id="KW-0808">Transferase</keyword>
<dbReference type="RefSeq" id="WP_106190213.1">
    <property type="nucleotide sequence ID" value="NZ_PVTF01000008.1"/>
</dbReference>
<dbReference type="EMBL" id="PVTF01000008">
    <property type="protein sequence ID" value="PRY38868.1"/>
    <property type="molecule type" value="Genomic_DNA"/>
</dbReference>
<feature type="domain" description="BioF2-like acetyltransferase" evidence="1">
    <location>
        <begin position="196"/>
        <end position="337"/>
    </location>
</feature>
<reference evidence="2 3" key="1">
    <citation type="submission" date="2018-03" db="EMBL/GenBank/DDBJ databases">
        <title>Genomic Encyclopedia of Archaeal and Bacterial Type Strains, Phase II (KMG-II): from individual species to whole genera.</title>
        <authorList>
            <person name="Goeker M."/>
        </authorList>
    </citation>
    <scope>NUCLEOTIDE SEQUENCE [LARGE SCALE GENOMIC DNA]</scope>
    <source>
        <strain evidence="2 3">DSM 44720</strain>
    </source>
</reference>
<dbReference type="GO" id="GO:0016740">
    <property type="term" value="F:transferase activity"/>
    <property type="evidence" value="ECO:0007669"/>
    <property type="project" value="UniProtKB-KW"/>
</dbReference>
<dbReference type="OrthoDB" id="3683596at2"/>
<accession>A0A2T0SZM5</accession>
<keyword evidence="3" id="KW-1185">Reference proteome</keyword>
<dbReference type="InterPro" id="IPR016181">
    <property type="entry name" value="Acyl_CoA_acyltransferase"/>
</dbReference>
<evidence type="ECO:0000259" key="1">
    <source>
        <dbReference type="Pfam" id="PF13480"/>
    </source>
</evidence>
<organism evidence="2 3">
    <name type="scientific">Umezawaea tangerina</name>
    <dbReference type="NCBI Taxonomy" id="84725"/>
    <lineage>
        <taxon>Bacteria</taxon>
        <taxon>Bacillati</taxon>
        <taxon>Actinomycetota</taxon>
        <taxon>Actinomycetes</taxon>
        <taxon>Pseudonocardiales</taxon>
        <taxon>Pseudonocardiaceae</taxon>
        <taxon>Umezawaea</taxon>
    </lineage>
</organism>
<evidence type="ECO:0000313" key="3">
    <source>
        <dbReference type="Proteomes" id="UP000239494"/>
    </source>
</evidence>
<protein>
    <submittedName>
        <fullName evidence="2">Acetyltransferase (GNAT) family protein</fullName>
    </submittedName>
</protein>
<comment type="caution">
    <text evidence="2">The sequence shown here is derived from an EMBL/GenBank/DDBJ whole genome shotgun (WGS) entry which is preliminary data.</text>
</comment>
<dbReference type="AlphaFoldDB" id="A0A2T0SZM5"/>
<gene>
    <name evidence="2" type="ORF">CLV43_108268</name>
</gene>